<dbReference type="GO" id="GO:0097037">
    <property type="term" value="P:heme export"/>
    <property type="evidence" value="ECO:0007669"/>
    <property type="project" value="TreeGrafter"/>
</dbReference>
<dbReference type="InterPro" id="IPR049680">
    <property type="entry name" value="FLVCR1-2_SLC49-like"/>
</dbReference>
<dbReference type="GO" id="GO:0015232">
    <property type="term" value="F:heme transmembrane transporter activity"/>
    <property type="evidence" value="ECO:0007669"/>
    <property type="project" value="TreeGrafter"/>
</dbReference>
<dbReference type="InterPro" id="IPR011701">
    <property type="entry name" value="MFS"/>
</dbReference>
<evidence type="ECO:0000256" key="5">
    <source>
        <dbReference type="SAM" id="Phobius"/>
    </source>
</evidence>
<proteinExistence type="predicted"/>
<evidence type="ECO:0000313" key="7">
    <source>
        <dbReference type="Proteomes" id="UP000603453"/>
    </source>
</evidence>
<keyword evidence="3 5" id="KW-1133">Transmembrane helix</keyword>
<dbReference type="GO" id="GO:0016020">
    <property type="term" value="C:membrane"/>
    <property type="evidence" value="ECO:0007669"/>
    <property type="project" value="UniProtKB-SubCell"/>
</dbReference>
<name>A0A8H7R0W1_9FUNG</name>
<dbReference type="PANTHER" id="PTHR10924">
    <property type="entry name" value="MAJOR FACILITATOR SUPERFAMILY PROTEIN-RELATED"/>
    <property type="match status" value="1"/>
</dbReference>
<dbReference type="PANTHER" id="PTHR10924:SF4">
    <property type="entry name" value="GH15861P"/>
    <property type="match status" value="1"/>
</dbReference>
<protein>
    <recommendedName>
        <fullName evidence="8">MFS general substrate transporter</fullName>
    </recommendedName>
</protein>
<reference evidence="6" key="1">
    <citation type="submission" date="2020-12" db="EMBL/GenBank/DDBJ databases">
        <title>Metabolic potential, ecology and presence of endohyphal bacteria is reflected in genomic diversity of Mucoromycotina.</title>
        <authorList>
            <person name="Muszewska A."/>
            <person name="Okrasinska A."/>
            <person name="Steczkiewicz K."/>
            <person name="Drgas O."/>
            <person name="Orlowska M."/>
            <person name="Perlinska-Lenart U."/>
            <person name="Aleksandrzak-Piekarczyk T."/>
            <person name="Szatraj K."/>
            <person name="Zielenkiewicz U."/>
            <person name="Pilsyk S."/>
            <person name="Malc E."/>
            <person name="Mieczkowski P."/>
            <person name="Kruszewska J.S."/>
            <person name="Biernat P."/>
            <person name="Pawlowska J."/>
        </authorList>
    </citation>
    <scope>NUCLEOTIDE SEQUENCE</scope>
    <source>
        <strain evidence="6">WA0000017839</strain>
    </source>
</reference>
<sequence>MLTGRQDGEEHAPLIASRKDHWRWLVLFSFSCFTFSSALMWITFAPCLYIFVQYYFENASTATTNAVNSLSSVYMLIYPFAIQFTFKYFEDRISARSVYYPPGNGLRRGIMIGAVLNAIAGGVRWLGATPSMNGFAILFLGQTIAAVAQVFMLSIPPRLAVAWFPDNEINVATSIAVSANNLGIAAGCALTPLVVKQTTRDTDIPDLLLLQFVMCLIVLALIWFAFQKSPPYWRSYSMINEVNSADQSSQLWKQKRFIYMLGAYTIIMGAQCAIITLLAQILIPPFKNLIDEKHVGLLGAIMLFVGFPAILTALSVLGLYMSTEIGFLQGVVISCVCFGLSSYAIAPAFFQFASELFYPVSEIIPTGYLFTVGNIGGVFFVAVMGWSENMTVKFPMRLPMLWLSITMFLSVYCMSQVKGSLKRTTHQQLHLP</sequence>
<feature type="transmembrane region" description="Helical" evidence="5">
    <location>
        <begin position="327"/>
        <end position="346"/>
    </location>
</feature>
<evidence type="ECO:0000256" key="2">
    <source>
        <dbReference type="ARBA" id="ARBA00022692"/>
    </source>
</evidence>
<keyword evidence="4 5" id="KW-0472">Membrane</keyword>
<gene>
    <name evidence="6" type="ORF">INT47_010764</name>
</gene>
<evidence type="ECO:0000256" key="4">
    <source>
        <dbReference type="ARBA" id="ARBA00023136"/>
    </source>
</evidence>
<dbReference type="Proteomes" id="UP000603453">
    <property type="component" value="Unassembled WGS sequence"/>
</dbReference>
<feature type="transmembrane region" description="Helical" evidence="5">
    <location>
        <begin position="398"/>
        <end position="417"/>
    </location>
</feature>
<dbReference type="AlphaFoldDB" id="A0A8H7R0W1"/>
<accession>A0A8H7R0W1</accession>
<dbReference type="Pfam" id="PF07690">
    <property type="entry name" value="MFS_1"/>
    <property type="match status" value="1"/>
</dbReference>
<dbReference type="SUPFAM" id="SSF103473">
    <property type="entry name" value="MFS general substrate transporter"/>
    <property type="match status" value="1"/>
</dbReference>
<dbReference type="OrthoDB" id="422206at2759"/>
<comment type="subcellular location">
    <subcellularLocation>
        <location evidence="1">Membrane</location>
        <topology evidence="1">Multi-pass membrane protein</topology>
    </subcellularLocation>
</comment>
<evidence type="ECO:0000256" key="1">
    <source>
        <dbReference type="ARBA" id="ARBA00004141"/>
    </source>
</evidence>
<dbReference type="EMBL" id="JAEPRD010000062">
    <property type="protein sequence ID" value="KAG2202316.1"/>
    <property type="molecule type" value="Genomic_DNA"/>
</dbReference>
<comment type="caution">
    <text evidence="6">The sequence shown here is derived from an EMBL/GenBank/DDBJ whole genome shotgun (WGS) entry which is preliminary data.</text>
</comment>
<evidence type="ECO:0000256" key="3">
    <source>
        <dbReference type="ARBA" id="ARBA00022989"/>
    </source>
</evidence>
<feature type="transmembrane region" description="Helical" evidence="5">
    <location>
        <begin position="366"/>
        <end position="386"/>
    </location>
</feature>
<feature type="transmembrane region" description="Helical" evidence="5">
    <location>
        <begin position="110"/>
        <end position="128"/>
    </location>
</feature>
<feature type="transmembrane region" description="Helical" evidence="5">
    <location>
        <begin position="134"/>
        <end position="155"/>
    </location>
</feature>
<evidence type="ECO:0000313" key="6">
    <source>
        <dbReference type="EMBL" id="KAG2202316.1"/>
    </source>
</evidence>
<feature type="transmembrane region" description="Helical" evidence="5">
    <location>
        <begin position="295"/>
        <end position="320"/>
    </location>
</feature>
<feature type="transmembrane region" description="Helical" evidence="5">
    <location>
        <begin position="207"/>
        <end position="226"/>
    </location>
</feature>
<keyword evidence="7" id="KW-1185">Reference proteome</keyword>
<feature type="transmembrane region" description="Helical" evidence="5">
    <location>
        <begin position="257"/>
        <end position="283"/>
    </location>
</feature>
<feature type="transmembrane region" description="Helical" evidence="5">
    <location>
        <begin position="72"/>
        <end position="89"/>
    </location>
</feature>
<feature type="transmembrane region" description="Helical" evidence="5">
    <location>
        <begin position="24"/>
        <end position="52"/>
    </location>
</feature>
<evidence type="ECO:0008006" key="8">
    <source>
        <dbReference type="Google" id="ProtNLM"/>
    </source>
</evidence>
<dbReference type="GO" id="GO:0020037">
    <property type="term" value="F:heme binding"/>
    <property type="evidence" value="ECO:0007669"/>
    <property type="project" value="TreeGrafter"/>
</dbReference>
<dbReference type="Gene3D" id="1.20.1250.20">
    <property type="entry name" value="MFS general substrate transporter like domains"/>
    <property type="match status" value="1"/>
</dbReference>
<dbReference type="InterPro" id="IPR036259">
    <property type="entry name" value="MFS_trans_sf"/>
</dbReference>
<keyword evidence="2 5" id="KW-0812">Transmembrane</keyword>
<organism evidence="6 7">
    <name type="scientific">Mucor saturninus</name>
    <dbReference type="NCBI Taxonomy" id="64648"/>
    <lineage>
        <taxon>Eukaryota</taxon>
        <taxon>Fungi</taxon>
        <taxon>Fungi incertae sedis</taxon>
        <taxon>Mucoromycota</taxon>
        <taxon>Mucoromycotina</taxon>
        <taxon>Mucoromycetes</taxon>
        <taxon>Mucorales</taxon>
        <taxon>Mucorineae</taxon>
        <taxon>Mucoraceae</taxon>
        <taxon>Mucor</taxon>
    </lineage>
</organism>